<comment type="cofactor">
    <cofactor evidence="1">
        <name>Mg(2+)</name>
        <dbReference type="ChEBI" id="CHEBI:18420"/>
    </cofactor>
</comment>
<dbReference type="PANTHER" id="PTHR12001:SF85">
    <property type="entry name" value="SHORT CHAIN ISOPRENYL DIPHOSPHATE SYNTHASE"/>
    <property type="match status" value="1"/>
</dbReference>
<evidence type="ECO:0000256" key="1">
    <source>
        <dbReference type="ARBA" id="ARBA00001946"/>
    </source>
</evidence>
<dbReference type="Proteomes" id="UP000297540">
    <property type="component" value="Unassembled WGS sequence"/>
</dbReference>
<dbReference type="PROSITE" id="PS00723">
    <property type="entry name" value="POLYPRENYL_SYNTHASE_1"/>
    <property type="match status" value="1"/>
</dbReference>
<dbReference type="InterPro" id="IPR008949">
    <property type="entry name" value="Isoprenoid_synthase_dom_sf"/>
</dbReference>
<keyword evidence="5" id="KW-0460">Magnesium</keyword>
<accession>A0A4Y8SAP6</accession>
<sequence length="324" mass="36348">MRKLEDLQSLIATSVEKLQYPAYPAELYEPISYILSIGGKRMRPALLLMACDLFGGDVEAALPPALAIEVFHNFTLMHDDIMDNAPIRRGRATVHEKWNQNVAILSGDVMLIEGYKLMMEVRDNILRRVLDIFNDTAVGVCEGQQLDMTFETSNDISISEYINMIRLKTAVVLGGALKIGALIGEADDKDAELLSDFGVNLGIAFQLQDDILDVYGDPLKFGKQVGGDIISNKKTYLLIKALELVQGFDAEELQRWITFTTFDAADKVAAVTEIYNKVNVRQYAEEEMQAYAEKAFKALELINLPEDSKQYLRDFADGLLVREY</sequence>
<dbReference type="InterPro" id="IPR000092">
    <property type="entry name" value="Polyprenyl_synt"/>
</dbReference>
<gene>
    <name evidence="7" type="ORF">E2R66_18185</name>
</gene>
<keyword evidence="3 6" id="KW-0808">Transferase</keyword>
<dbReference type="Gene3D" id="1.10.600.10">
    <property type="entry name" value="Farnesyl Diphosphate Synthase"/>
    <property type="match status" value="1"/>
</dbReference>
<dbReference type="InterPro" id="IPR033749">
    <property type="entry name" value="Polyprenyl_synt_CS"/>
</dbReference>
<evidence type="ECO:0000256" key="6">
    <source>
        <dbReference type="RuleBase" id="RU004466"/>
    </source>
</evidence>
<dbReference type="PROSITE" id="PS00444">
    <property type="entry name" value="POLYPRENYL_SYNTHASE_2"/>
    <property type="match status" value="1"/>
</dbReference>
<dbReference type="SFLD" id="SFLDS00005">
    <property type="entry name" value="Isoprenoid_Synthase_Type_I"/>
    <property type="match status" value="1"/>
</dbReference>
<evidence type="ECO:0000256" key="5">
    <source>
        <dbReference type="ARBA" id="ARBA00022842"/>
    </source>
</evidence>
<evidence type="ECO:0000256" key="3">
    <source>
        <dbReference type="ARBA" id="ARBA00022679"/>
    </source>
</evidence>
<comment type="caution">
    <text evidence="7">The sequence shown here is derived from an EMBL/GenBank/DDBJ whole genome shotgun (WGS) entry which is preliminary data.</text>
</comment>
<dbReference type="SFLD" id="SFLDG01017">
    <property type="entry name" value="Polyprenyl_Transferase_Like"/>
    <property type="match status" value="1"/>
</dbReference>
<dbReference type="SUPFAM" id="SSF48576">
    <property type="entry name" value="Terpenoid synthases"/>
    <property type="match status" value="1"/>
</dbReference>
<dbReference type="GO" id="GO:0008299">
    <property type="term" value="P:isoprenoid biosynthetic process"/>
    <property type="evidence" value="ECO:0007669"/>
    <property type="project" value="InterPro"/>
</dbReference>
<proteinExistence type="inferred from homology"/>
<comment type="similarity">
    <text evidence="2 6">Belongs to the FPP/GGPP synthase family.</text>
</comment>
<dbReference type="OrthoDB" id="9805316at2"/>
<reference evidence="7 8" key="1">
    <citation type="journal article" date="2017" name="Int. J. Syst. Evol. Microbiol.">
        <title>Mucilaginibacterpsychrotolerans sp. nov., isolated from peatlands.</title>
        <authorList>
            <person name="Deng Y."/>
            <person name="Shen L."/>
            <person name="Xu B."/>
            <person name="Liu Y."/>
            <person name="Gu Z."/>
            <person name="Liu H."/>
            <person name="Zhou Y."/>
        </authorList>
    </citation>
    <scope>NUCLEOTIDE SEQUENCE [LARGE SCALE GENOMIC DNA]</scope>
    <source>
        <strain evidence="7 8">NH7-4</strain>
    </source>
</reference>
<keyword evidence="4" id="KW-0479">Metal-binding</keyword>
<dbReference type="PANTHER" id="PTHR12001">
    <property type="entry name" value="GERANYLGERANYL PYROPHOSPHATE SYNTHASE"/>
    <property type="match status" value="1"/>
</dbReference>
<dbReference type="CDD" id="cd00685">
    <property type="entry name" value="Trans_IPPS_HT"/>
    <property type="match status" value="1"/>
</dbReference>
<name>A0A4Y8SAP6_9SPHI</name>
<dbReference type="RefSeq" id="WP_133233177.1">
    <property type="nucleotide sequence ID" value="NZ_SOZE01000020.1"/>
</dbReference>
<dbReference type="AlphaFoldDB" id="A0A4Y8SAP6"/>
<protein>
    <submittedName>
        <fullName evidence="7">Polyprenyl synthetase family protein</fullName>
    </submittedName>
</protein>
<dbReference type="GO" id="GO:0046872">
    <property type="term" value="F:metal ion binding"/>
    <property type="evidence" value="ECO:0007669"/>
    <property type="project" value="UniProtKB-KW"/>
</dbReference>
<keyword evidence="8" id="KW-1185">Reference proteome</keyword>
<evidence type="ECO:0000313" key="8">
    <source>
        <dbReference type="Proteomes" id="UP000297540"/>
    </source>
</evidence>
<organism evidence="7 8">
    <name type="scientific">Mucilaginibacter psychrotolerans</name>
    <dbReference type="NCBI Taxonomy" id="1524096"/>
    <lineage>
        <taxon>Bacteria</taxon>
        <taxon>Pseudomonadati</taxon>
        <taxon>Bacteroidota</taxon>
        <taxon>Sphingobacteriia</taxon>
        <taxon>Sphingobacteriales</taxon>
        <taxon>Sphingobacteriaceae</taxon>
        <taxon>Mucilaginibacter</taxon>
    </lineage>
</organism>
<evidence type="ECO:0000256" key="4">
    <source>
        <dbReference type="ARBA" id="ARBA00022723"/>
    </source>
</evidence>
<evidence type="ECO:0000256" key="2">
    <source>
        <dbReference type="ARBA" id="ARBA00006706"/>
    </source>
</evidence>
<dbReference type="EMBL" id="SOZE01000020">
    <property type="protein sequence ID" value="TFF35637.1"/>
    <property type="molecule type" value="Genomic_DNA"/>
</dbReference>
<dbReference type="GO" id="GO:0004659">
    <property type="term" value="F:prenyltransferase activity"/>
    <property type="evidence" value="ECO:0007669"/>
    <property type="project" value="InterPro"/>
</dbReference>
<dbReference type="Pfam" id="PF00348">
    <property type="entry name" value="polyprenyl_synt"/>
    <property type="match status" value="1"/>
</dbReference>
<evidence type="ECO:0000313" key="7">
    <source>
        <dbReference type="EMBL" id="TFF35637.1"/>
    </source>
</evidence>